<dbReference type="KEGG" id="rsz:130511341"/>
<dbReference type="Proteomes" id="UP000504610">
    <property type="component" value="Chromosome 4"/>
</dbReference>
<accession>A0A9W3DKB6</accession>
<proteinExistence type="predicted"/>
<evidence type="ECO:0000259" key="1">
    <source>
        <dbReference type="Pfam" id="PF01936"/>
    </source>
</evidence>
<gene>
    <name evidence="3" type="primary">LOC130511341</name>
</gene>
<evidence type="ECO:0000313" key="2">
    <source>
        <dbReference type="Proteomes" id="UP000504610"/>
    </source>
</evidence>
<reference evidence="2" key="1">
    <citation type="journal article" date="2019" name="Database">
        <title>The radish genome database (RadishGD): an integrated information resource for radish genomics.</title>
        <authorList>
            <person name="Yu H.J."/>
            <person name="Baek S."/>
            <person name="Lee Y.J."/>
            <person name="Cho A."/>
            <person name="Mun J.H."/>
        </authorList>
    </citation>
    <scope>NUCLEOTIDE SEQUENCE [LARGE SCALE GENOMIC DNA]</scope>
    <source>
        <strain evidence="2">cv. WK10039</strain>
    </source>
</reference>
<dbReference type="InterPro" id="IPR024768">
    <property type="entry name" value="Marf1"/>
</dbReference>
<reference evidence="3" key="2">
    <citation type="submission" date="2025-08" db="UniProtKB">
        <authorList>
            <consortium name="RefSeq"/>
        </authorList>
    </citation>
    <scope>IDENTIFICATION</scope>
    <source>
        <tissue evidence="3">Leaf</tissue>
    </source>
</reference>
<dbReference type="InterPro" id="IPR021139">
    <property type="entry name" value="NYN"/>
</dbReference>
<dbReference type="GO" id="GO:0004540">
    <property type="term" value="F:RNA nuclease activity"/>
    <property type="evidence" value="ECO:0007669"/>
    <property type="project" value="InterPro"/>
</dbReference>
<protein>
    <submittedName>
        <fullName evidence="3">Uncharacterized protein LOC130511341</fullName>
    </submittedName>
</protein>
<dbReference type="GO" id="GO:0010468">
    <property type="term" value="P:regulation of gene expression"/>
    <property type="evidence" value="ECO:0007669"/>
    <property type="project" value="InterPro"/>
</dbReference>
<dbReference type="OrthoDB" id="1133885at2759"/>
<dbReference type="Pfam" id="PF01936">
    <property type="entry name" value="NYN"/>
    <property type="match status" value="1"/>
</dbReference>
<keyword evidence="2" id="KW-1185">Reference proteome</keyword>
<dbReference type="PANTHER" id="PTHR14379:SF22">
    <property type="entry name" value="ENDONUCLEASE OR GLYCOSYL HYDROLASE"/>
    <property type="match status" value="1"/>
</dbReference>
<dbReference type="RefSeq" id="XP_056864254.1">
    <property type="nucleotide sequence ID" value="XM_057008274.1"/>
</dbReference>
<evidence type="ECO:0000313" key="3">
    <source>
        <dbReference type="RefSeq" id="XP_056864254.1"/>
    </source>
</evidence>
<dbReference type="GO" id="GO:0005777">
    <property type="term" value="C:peroxisome"/>
    <property type="evidence" value="ECO:0007669"/>
    <property type="project" value="InterPro"/>
</dbReference>
<dbReference type="AlphaFoldDB" id="A0A9W3DKB6"/>
<dbReference type="PANTHER" id="PTHR14379">
    <property type="entry name" value="LIMKAIN B LKAP"/>
    <property type="match status" value="1"/>
</dbReference>
<sequence>MDKKNGKNSFHNMKKTLVWLDLENCRVPRDLPKKNVYPRIKKTLREDGYGGKLKIKIVMLFEDCEVPEPLLKKMSLIRVTNYPRPSASESEERNDNQIVDDFIKLDITKWLHTKPKPHNVMIPSSNVDFSDIARKVKKKGHSFLMAYDDNRTDKNQKKESAAKLLKLAECDWTWRKSLGLPKYQLNQDLR</sequence>
<feature type="domain" description="NYN" evidence="1">
    <location>
        <begin position="15"/>
        <end position="149"/>
    </location>
</feature>
<organism evidence="2 3">
    <name type="scientific">Raphanus sativus</name>
    <name type="common">Radish</name>
    <name type="synonym">Raphanus raphanistrum var. sativus</name>
    <dbReference type="NCBI Taxonomy" id="3726"/>
    <lineage>
        <taxon>Eukaryota</taxon>
        <taxon>Viridiplantae</taxon>
        <taxon>Streptophyta</taxon>
        <taxon>Embryophyta</taxon>
        <taxon>Tracheophyta</taxon>
        <taxon>Spermatophyta</taxon>
        <taxon>Magnoliopsida</taxon>
        <taxon>eudicotyledons</taxon>
        <taxon>Gunneridae</taxon>
        <taxon>Pentapetalae</taxon>
        <taxon>rosids</taxon>
        <taxon>malvids</taxon>
        <taxon>Brassicales</taxon>
        <taxon>Brassicaceae</taxon>
        <taxon>Brassiceae</taxon>
        <taxon>Raphanus</taxon>
    </lineage>
</organism>
<name>A0A9W3DKB6_RAPSA</name>
<dbReference type="GeneID" id="130511341"/>